<reference evidence="15 16" key="1">
    <citation type="submission" date="2016-02" db="EMBL/GenBank/DDBJ databases">
        <title>Complete Genome of H5569, the type strain of the newly described species Haematospirillium jordaniae.</title>
        <authorList>
            <person name="Nicholson A.C."/>
            <person name="Humrighouse B.W."/>
            <person name="Loparov V."/>
            <person name="McQuiston J.R."/>
        </authorList>
    </citation>
    <scope>NUCLEOTIDE SEQUENCE [LARGE SCALE GENOMIC DNA]</scope>
    <source>
        <strain evidence="15 16">H5569</strain>
    </source>
</reference>
<keyword evidence="1 11" id="KW-0698">rRNA processing</keyword>
<feature type="binding site" evidence="11">
    <location>
        <position position="158"/>
    </location>
    <ligand>
        <name>S-adenosyl-L-methionine</name>
        <dbReference type="ChEBI" id="CHEBI:59789"/>
    </ligand>
</feature>
<name>A0A143DE39_9PROT</name>
<evidence type="ECO:0000256" key="11">
    <source>
        <dbReference type="HAMAP-Rule" id="MF_01547"/>
    </source>
</evidence>
<evidence type="ECO:0000259" key="14">
    <source>
        <dbReference type="Pfam" id="PF01728"/>
    </source>
</evidence>
<dbReference type="EC" id="2.1.1.166" evidence="6 11"/>
<dbReference type="SUPFAM" id="SSF53335">
    <property type="entry name" value="S-adenosyl-L-methionine-dependent methyltransferases"/>
    <property type="match status" value="1"/>
</dbReference>
<feature type="binding site" evidence="11">
    <location>
        <position position="94"/>
    </location>
    <ligand>
        <name>S-adenosyl-L-methionine</name>
        <dbReference type="ChEBI" id="CHEBI:59789"/>
    </ligand>
</feature>
<dbReference type="STRING" id="1549855.AY555_06280"/>
<dbReference type="HAMAP" id="MF_01547">
    <property type="entry name" value="RNA_methyltr_E"/>
    <property type="match status" value="1"/>
</dbReference>
<evidence type="ECO:0000256" key="2">
    <source>
        <dbReference type="ARBA" id="ARBA00022603"/>
    </source>
</evidence>
<proteinExistence type="inferred from homology"/>
<comment type="similarity">
    <text evidence="11">Belongs to the class I-like SAM-binding methyltransferase superfamily. RNA methyltransferase RlmE family.</text>
</comment>
<dbReference type="GO" id="GO:0005737">
    <property type="term" value="C:cytoplasm"/>
    <property type="evidence" value="ECO:0007669"/>
    <property type="project" value="UniProtKB-SubCell"/>
</dbReference>
<keyword evidence="11" id="KW-0963">Cytoplasm</keyword>
<feature type="domain" description="Ribosomal RNA methyltransferase FtsJ" evidence="14">
    <location>
        <begin position="62"/>
        <end position="241"/>
    </location>
</feature>
<evidence type="ECO:0000256" key="10">
    <source>
        <dbReference type="ARBA" id="ARBA00048970"/>
    </source>
</evidence>
<dbReference type="Gene3D" id="3.40.50.150">
    <property type="entry name" value="Vaccinia Virus protein VP39"/>
    <property type="match status" value="1"/>
</dbReference>
<protein>
    <recommendedName>
        <fullName evidence="7 11">Ribosomal RNA large subunit methyltransferase E</fullName>
        <ecNumber evidence="6 11">2.1.1.166</ecNumber>
    </recommendedName>
    <alternativeName>
        <fullName evidence="9 11">23S rRNA Um2552 methyltransferase</fullName>
    </alternativeName>
    <alternativeName>
        <fullName evidence="8 11">rRNA (uridine-2'-O-)-methyltransferase</fullName>
    </alternativeName>
</protein>
<dbReference type="InterPro" id="IPR029063">
    <property type="entry name" value="SAM-dependent_MTases_sf"/>
</dbReference>
<feature type="binding site" evidence="11">
    <location>
        <position position="134"/>
    </location>
    <ligand>
        <name>S-adenosyl-L-methionine</name>
        <dbReference type="ChEBI" id="CHEBI:59789"/>
    </ligand>
</feature>
<dbReference type="KEGG" id="hjo:AY555_06280"/>
<dbReference type="PANTHER" id="PTHR10920">
    <property type="entry name" value="RIBOSOMAL RNA METHYLTRANSFERASE"/>
    <property type="match status" value="1"/>
</dbReference>
<dbReference type="Pfam" id="PF01728">
    <property type="entry name" value="FtsJ"/>
    <property type="match status" value="1"/>
</dbReference>
<feature type="compositionally biased region" description="Basic residues" evidence="13">
    <location>
        <begin position="1"/>
        <end position="11"/>
    </location>
</feature>
<organism evidence="15 16">
    <name type="scientific">Haematospirillum jordaniae</name>
    <dbReference type="NCBI Taxonomy" id="1549855"/>
    <lineage>
        <taxon>Bacteria</taxon>
        <taxon>Pseudomonadati</taxon>
        <taxon>Pseudomonadota</taxon>
        <taxon>Alphaproteobacteria</taxon>
        <taxon>Rhodospirillales</taxon>
        <taxon>Novispirillaceae</taxon>
        <taxon>Haematospirillum</taxon>
    </lineage>
</organism>
<keyword evidence="4 11" id="KW-0949">S-adenosyl-L-methionine</keyword>
<feature type="binding site" evidence="11">
    <location>
        <position position="118"/>
    </location>
    <ligand>
        <name>S-adenosyl-L-methionine</name>
        <dbReference type="ChEBI" id="CHEBI:59789"/>
    </ligand>
</feature>
<evidence type="ECO:0000313" key="16">
    <source>
        <dbReference type="Proteomes" id="UP000076066"/>
    </source>
</evidence>
<dbReference type="GO" id="GO:0008650">
    <property type="term" value="F:rRNA (uridine-2'-O-)-methyltransferase activity"/>
    <property type="evidence" value="ECO:0007669"/>
    <property type="project" value="UniProtKB-UniRule"/>
</dbReference>
<evidence type="ECO:0000256" key="4">
    <source>
        <dbReference type="ARBA" id="ARBA00022691"/>
    </source>
</evidence>
<feature type="active site" description="Proton acceptor" evidence="11 12">
    <location>
        <position position="198"/>
    </location>
</feature>
<dbReference type="GeneID" id="53316762"/>
<evidence type="ECO:0000256" key="7">
    <source>
        <dbReference type="ARBA" id="ARBA00041129"/>
    </source>
</evidence>
<keyword evidence="3 11" id="KW-0808">Transferase</keyword>
<dbReference type="InterPro" id="IPR050082">
    <property type="entry name" value="RNA_methyltr_RlmE"/>
</dbReference>
<evidence type="ECO:0000256" key="12">
    <source>
        <dbReference type="PIRSR" id="PIRSR005461-1"/>
    </source>
</evidence>
<dbReference type="PIRSF" id="PIRSF005461">
    <property type="entry name" value="23S_rRNA_mtase"/>
    <property type="match status" value="1"/>
</dbReference>
<feature type="region of interest" description="Disordered" evidence="13">
    <location>
        <begin position="1"/>
        <end position="34"/>
    </location>
</feature>
<keyword evidence="2 11" id="KW-0489">Methyltransferase</keyword>
<dbReference type="PANTHER" id="PTHR10920:SF18">
    <property type="entry name" value="RRNA METHYLTRANSFERASE 2, MITOCHONDRIAL"/>
    <property type="match status" value="1"/>
</dbReference>
<evidence type="ECO:0000256" key="8">
    <source>
        <dbReference type="ARBA" id="ARBA00041995"/>
    </source>
</evidence>
<dbReference type="Proteomes" id="UP000076066">
    <property type="component" value="Chromosome"/>
</dbReference>
<evidence type="ECO:0000256" key="3">
    <source>
        <dbReference type="ARBA" id="ARBA00022679"/>
    </source>
</evidence>
<dbReference type="InterPro" id="IPR002877">
    <property type="entry name" value="RNA_MeTrfase_FtsJ_dom"/>
</dbReference>
<accession>A0A143DE39</accession>
<keyword evidence="16" id="KW-1185">Reference proteome</keyword>
<evidence type="ECO:0000256" key="9">
    <source>
        <dbReference type="ARBA" id="ARBA00042745"/>
    </source>
</evidence>
<gene>
    <name evidence="11" type="primary">rlmE</name>
    <name evidence="11" type="synonym">ftsJ</name>
    <name evidence="11" type="synonym">rrmJ</name>
    <name evidence="15" type="ORF">AY555_06280</name>
</gene>
<evidence type="ECO:0000313" key="15">
    <source>
        <dbReference type="EMBL" id="AMW34849.1"/>
    </source>
</evidence>
<evidence type="ECO:0000256" key="13">
    <source>
        <dbReference type="SAM" id="MobiDB-lite"/>
    </source>
</evidence>
<comment type="catalytic activity">
    <reaction evidence="10 11">
        <text>uridine(2552) in 23S rRNA + S-adenosyl-L-methionine = 2'-O-methyluridine(2552) in 23S rRNA + S-adenosyl-L-homocysteine + H(+)</text>
        <dbReference type="Rhea" id="RHEA:42720"/>
        <dbReference type="Rhea" id="RHEA-COMP:10202"/>
        <dbReference type="Rhea" id="RHEA-COMP:10203"/>
        <dbReference type="ChEBI" id="CHEBI:15378"/>
        <dbReference type="ChEBI" id="CHEBI:57856"/>
        <dbReference type="ChEBI" id="CHEBI:59789"/>
        <dbReference type="ChEBI" id="CHEBI:65315"/>
        <dbReference type="ChEBI" id="CHEBI:74478"/>
        <dbReference type="EC" id="2.1.1.166"/>
    </reaction>
</comment>
<evidence type="ECO:0000256" key="6">
    <source>
        <dbReference type="ARBA" id="ARBA00038861"/>
    </source>
</evidence>
<comment type="subcellular location">
    <subcellularLocation>
        <location evidence="11">Cytoplasm</location>
    </subcellularLocation>
</comment>
<evidence type="ECO:0000256" key="1">
    <source>
        <dbReference type="ARBA" id="ARBA00022552"/>
    </source>
</evidence>
<dbReference type="EMBL" id="CP014525">
    <property type="protein sequence ID" value="AMW34849.1"/>
    <property type="molecule type" value="Genomic_DNA"/>
</dbReference>
<comment type="function">
    <text evidence="5 11">Specifically methylates the uridine in position 2552 of 23S rRNA at the 2'-O position of the ribose in the fully assembled 50S ribosomal subunit.</text>
</comment>
<feature type="binding site" evidence="11">
    <location>
        <position position="96"/>
    </location>
    <ligand>
        <name>S-adenosyl-L-methionine</name>
        <dbReference type="ChEBI" id="CHEBI:59789"/>
    </ligand>
</feature>
<dbReference type="RefSeq" id="WP_066134853.1">
    <property type="nucleotide sequence ID" value="NZ_CP014525.1"/>
</dbReference>
<dbReference type="InterPro" id="IPR015507">
    <property type="entry name" value="rRNA-MeTfrase_E"/>
</dbReference>
<dbReference type="AlphaFoldDB" id="A0A143DE39"/>
<sequence length="243" mass="26167">MARAPGKKSGRRVPSTSNRSAVSVRMTSVRVKSARGRSTSSVQWLQRQLNDPYVVAARQQGYKSRAAFKLVEMDQQLAFLKPGQRVVDLGAAPGGWTQVAVERTRADQPRGGTVVGIDILEWGPIPGAHCITLDFLDPAAPQALKDALGGTADVVMSDMAAPTTGDPRTDHLRIIALLEVAWDFAAEVLAPGGTFLCKVFQGGATGDLLKILKPRFDSIKHIKPPASRKESPELYLVARGFRG</sequence>
<evidence type="ECO:0000256" key="5">
    <source>
        <dbReference type="ARBA" id="ARBA00037569"/>
    </source>
</evidence>